<proteinExistence type="predicted"/>
<evidence type="ECO:0000313" key="3">
    <source>
        <dbReference type="Proteomes" id="UP000095767"/>
    </source>
</evidence>
<dbReference type="InterPro" id="IPR031421">
    <property type="entry name" value="DUF4666"/>
</dbReference>
<reference evidence="2 3" key="1">
    <citation type="submission" date="2016-09" db="EMBL/GenBank/DDBJ databases">
        <title>The draft genome of Dichanthelium oligosanthes: A C3 panicoid grass species.</title>
        <authorList>
            <person name="Studer A.J."/>
            <person name="Schnable J.C."/>
            <person name="Brutnell T.P."/>
        </authorList>
    </citation>
    <scope>NUCLEOTIDE SEQUENCE [LARGE SCALE GENOMIC DNA]</scope>
    <source>
        <strain evidence="3">cv. Kellogg 1175</strain>
        <tissue evidence="2">Leaf</tissue>
    </source>
</reference>
<keyword evidence="3" id="KW-1185">Reference proteome</keyword>
<dbReference type="PANTHER" id="PTHR33730">
    <property type="entry name" value="OS05G0542732 PROTEIN-RELATED"/>
    <property type="match status" value="1"/>
</dbReference>
<evidence type="ECO:0000313" key="2">
    <source>
        <dbReference type="EMBL" id="OEL26539.1"/>
    </source>
</evidence>
<feature type="region of interest" description="Disordered" evidence="1">
    <location>
        <begin position="1"/>
        <end position="93"/>
    </location>
</feature>
<dbReference type="STRING" id="888268.A0A1E5VN28"/>
<dbReference type="AlphaFoldDB" id="A0A1E5VN28"/>
<organism evidence="2 3">
    <name type="scientific">Dichanthelium oligosanthes</name>
    <dbReference type="NCBI Taxonomy" id="888268"/>
    <lineage>
        <taxon>Eukaryota</taxon>
        <taxon>Viridiplantae</taxon>
        <taxon>Streptophyta</taxon>
        <taxon>Embryophyta</taxon>
        <taxon>Tracheophyta</taxon>
        <taxon>Spermatophyta</taxon>
        <taxon>Magnoliopsida</taxon>
        <taxon>Liliopsida</taxon>
        <taxon>Poales</taxon>
        <taxon>Poaceae</taxon>
        <taxon>PACMAD clade</taxon>
        <taxon>Panicoideae</taxon>
        <taxon>Panicodae</taxon>
        <taxon>Paniceae</taxon>
        <taxon>Dichantheliinae</taxon>
        <taxon>Dichanthelium</taxon>
    </lineage>
</organism>
<evidence type="ECO:0008006" key="4">
    <source>
        <dbReference type="Google" id="ProtNLM"/>
    </source>
</evidence>
<dbReference type="Proteomes" id="UP000095767">
    <property type="component" value="Unassembled WGS sequence"/>
</dbReference>
<gene>
    <name evidence="2" type="ORF">BAE44_0012446</name>
</gene>
<dbReference type="EMBL" id="LWDX02034504">
    <property type="protein sequence ID" value="OEL26539.1"/>
    <property type="molecule type" value="Genomic_DNA"/>
</dbReference>
<feature type="compositionally biased region" description="Basic and acidic residues" evidence="1">
    <location>
        <begin position="60"/>
        <end position="70"/>
    </location>
</feature>
<evidence type="ECO:0000256" key="1">
    <source>
        <dbReference type="SAM" id="MobiDB-lite"/>
    </source>
</evidence>
<feature type="compositionally biased region" description="Polar residues" evidence="1">
    <location>
        <begin position="1"/>
        <end position="17"/>
    </location>
</feature>
<dbReference type="OrthoDB" id="689003at2759"/>
<sequence>MAELQRSSQTFRKSGSSGLVWDQNKRGHGATGDTGLGSLEVKELRHSRRVGSIGMLQQRRGGDGKEHSRSNDGNQAFRTRHVPPALDPPSPKVSRCMFCGIFRKEEPSYTSKPKPRRY</sequence>
<protein>
    <recommendedName>
        <fullName evidence="4">MAPK kinase substrate protein</fullName>
    </recommendedName>
</protein>
<dbReference type="Pfam" id="PF15697">
    <property type="entry name" value="DUF4666"/>
    <property type="match status" value="1"/>
</dbReference>
<comment type="caution">
    <text evidence="2">The sequence shown here is derived from an EMBL/GenBank/DDBJ whole genome shotgun (WGS) entry which is preliminary data.</text>
</comment>
<name>A0A1E5VN28_9POAL</name>
<accession>A0A1E5VN28</accession>
<dbReference type="PANTHER" id="PTHR33730:SF1">
    <property type="entry name" value="OS05G0176300 PROTEIN"/>
    <property type="match status" value="1"/>
</dbReference>